<feature type="transmembrane region" description="Helical" evidence="1">
    <location>
        <begin position="53"/>
        <end position="74"/>
    </location>
</feature>
<dbReference type="PANTHER" id="PTHR37544:SF3">
    <property type="entry name" value="SPRAY"/>
    <property type="match status" value="1"/>
</dbReference>
<organism evidence="2 3">
    <name type="scientific">Aspergillus nanangensis</name>
    <dbReference type="NCBI Taxonomy" id="2582783"/>
    <lineage>
        <taxon>Eukaryota</taxon>
        <taxon>Fungi</taxon>
        <taxon>Dikarya</taxon>
        <taxon>Ascomycota</taxon>
        <taxon>Pezizomycotina</taxon>
        <taxon>Eurotiomycetes</taxon>
        <taxon>Eurotiomycetidae</taxon>
        <taxon>Eurotiales</taxon>
        <taxon>Aspergillaceae</taxon>
        <taxon>Aspergillus</taxon>
        <taxon>Aspergillus subgen. Circumdati</taxon>
    </lineage>
</organism>
<comment type="caution">
    <text evidence="2">The sequence shown here is derived from an EMBL/GenBank/DDBJ whole genome shotgun (WGS) entry which is preliminary data.</text>
</comment>
<feature type="transmembrane region" description="Helical" evidence="1">
    <location>
        <begin position="158"/>
        <end position="180"/>
    </location>
</feature>
<protein>
    <submittedName>
        <fullName evidence="2">Uncharacterized protein</fullName>
    </submittedName>
</protein>
<keyword evidence="3" id="KW-1185">Reference proteome</keyword>
<keyword evidence="1" id="KW-0472">Membrane</keyword>
<feature type="transmembrane region" description="Helical" evidence="1">
    <location>
        <begin position="86"/>
        <end position="107"/>
    </location>
</feature>
<dbReference type="Proteomes" id="UP001194746">
    <property type="component" value="Unassembled WGS sequence"/>
</dbReference>
<feature type="transmembrane region" description="Helical" evidence="1">
    <location>
        <begin position="119"/>
        <end position="138"/>
    </location>
</feature>
<reference evidence="2" key="1">
    <citation type="journal article" date="2019" name="Beilstein J. Org. Chem.">
        <title>Nanangenines: drimane sesquiterpenoids as the dominant metabolite cohort of a novel Australian fungus, Aspergillus nanangensis.</title>
        <authorList>
            <person name="Lacey H.J."/>
            <person name="Gilchrist C.L.M."/>
            <person name="Crombie A."/>
            <person name="Kalaitzis J.A."/>
            <person name="Vuong D."/>
            <person name="Rutledge P.J."/>
            <person name="Turner P."/>
            <person name="Pitt J.I."/>
            <person name="Lacey E."/>
            <person name="Chooi Y.H."/>
            <person name="Piggott A.M."/>
        </authorList>
    </citation>
    <scope>NUCLEOTIDE SEQUENCE</scope>
    <source>
        <strain evidence="2">MST-FP2251</strain>
    </source>
</reference>
<reference evidence="2" key="2">
    <citation type="submission" date="2020-02" db="EMBL/GenBank/DDBJ databases">
        <authorList>
            <person name="Gilchrist C.L.M."/>
            <person name="Chooi Y.-H."/>
        </authorList>
    </citation>
    <scope>NUCLEOTIDE SEQUENCE</scope>
    <source>
        <strain evidence="2">MST-FP2251</strain>
    </source>
</reference>
<dbReference type="Pfam" id="PF11915">
    <property type="entry name" value="DUF3433"/>
    <property type="match status" value="2"/>
</dbReference>
<feature type="transmembrane region" description="Helical" evidence="1">
    <location>
        <begin position="523"/>
        <end position="544"/>
    </location>
</feature>
<accession>A0AAD4GZI6</accession>
<evidence type="ECO:0000256" key="1">
    <source>
        <dbReference type="SAM" id="Phobius"/>
    </source>
</evidence>
<feature type="transmembrane region" description="Helical" evidence="1">
    <location>
        <begin position="637"/>
        <end position="658"/>
    </location>
</feature>
<evidence type="ECO:0000313" key="2">
    <source>
        <dbReference type="EMBL" id="KAF9895107.1"/>
    </source>
</evidence>
<feature type="transmembrane region" description="Helical" evidence="1">
    <location>
        <begin position="1093"/>
        <end position="1112"/>
    </location>
</feature>
<name>A0AAD4GZI6_ASPNN</name>
<feature type="transmembrane region" description="Helical" evidence="1">
    <location>
        <begin position="679"/>
        <end position="698"/>
    </location>
</feature>
<feature type="transmembrane region" description="Helical" evidence="1">
    <location>
        <begin position="745"/>
        <end position="767"/>
    </location>
</feature>
<dbReference type="PANTHER" id="PTHR37544">
    <property type="entry name" value="SPRAY-RELATED"/>
    <property type="match status" value="1"/>
</dbReference>
<evidence type="ECO:0000313" key="3">
    <source>
        <dbReference type="Proteomes" id="UP001194746"/>
    </source>
</evidence>
<proteinExistence type="predicted"/>
<gene>
    <name evidence="2" type="ORF">FE257_000009</name>
</gene>
<dbReference type="InterPro" id="IPR021840">
    <property type="entry name" value="DUF3433"/>
</dbReference>
<dbReference type="EMBL" id="VCAU01000001">
    <property type="protein sequence ID" value="KAF9895107.1"/>
    <property type="molecule type" value="Genomic_DNA"/>
</dbReference>
<keyword evidence="1" id="KW-0812">Transmembrane</keyword>
<dbReference type="AlphaFoldDB" id="A0AAD4GZI6"/>
<keyword evidence="1" id="KW-1133">Transmembrane helix</keyword>
<sequence>MGFRNPIHRINDSHAYNGVALEETDKAPIINQLEEQNPTRSLWTPFVLRRTSIGLFLVTFVACIITLAVLYVYSDRHHGLASTDESLHYLWTYGPTAFLTLVAALWGQVDFRTRQLMPWQIMLHGPATASNTVFLDYISSWEGYVLWSSLRKRHVPVALSVFGALLIKLLIVVSTGLFALRLVTVHNFHAEFLMLDKFGGGGFRQAVVDFGPFSTIYSIHKYGSDYPLGTTSQYAYQTFNTSSSNVTTNTTLIGEIDAFHSPFTCRVLLDNVTASLQWDDGIVTKTVQVDPDTRLKITDDDIKISTPDCEVSLPRWDNAWQALFTSCDGRKSIDSEYDPEVDEMMSSSRDRDSLLLHVVITADEDDQSDFQDTQFTAVYCDVDYSIVRANLTIDNPLDPVPMLDTSNSAKHPDRKLPDVTNFDILNALRMAVQNMTMEAIPSITMPPHWQRSSHFFTVMNSSVSQPQDSNWLDAYKIKRAAELSFPPLVAQIAKLYLLHSAEDSFTGVQINSENRLIMQDLSFSLMQGCLALLFLIGVGLFLVAPRQGCPKDPGSIGSMATILAASPEANKAFEGSGGQDLQTLKGKAASTLYRSGLSSAPSGMLQFRIEVEPEQTKMGTDGVEHKIEWWRPFSSSVVAQVLIFLGPIGLVIALEILFQQSERNHGIADIGSSAYIQYTWSYIPAVTMFAVALMYNLLDFGARVFQPYSLLRRRASTAATSILNPQLGKITAKCFYDSLRQLQPATAATSLAVMLAGLLPIAASGLYTMRNIPRLTPVDVRHLDSFDFMSYGGNDIPLSRPDLILNHNMSYPRWTYQDLAFPSFVLPENNTHEPQALNTVLNVSMAAVRAKANCTALNNDNINIISKEHGVHVNLTLPERCLRPVTTYKPYEALVDFNYSYFGRMLETQTQYPDECPTLTIISGHAQKDAVSTANVLLCSPYFESVETNLVLKVPSLDIDLSHPLITIEKTAKPIASSNDYSQVVPSDSFTFSYSQIQPHDPAYRTDYDGVLSTMAYGFHGTPPPDLVGEENLPHLQAAFQHVYGVAQAQRVSWQFRQETHTPSSSSTLSAITAVLHNPDRARLVQSGISTHLLAGLLTGMVLCAAVAFFAIDTRRTLPKNPCSIAGQASLLAGSEMLGENVIPPGCEWWSDRELRRRGVFGGWMFSMGWWKGGRFGIGIGHAEQEHQ</sequence>